<dbReference type="Pfam" id="PF00226">
    <property type="entry name" value="DnaJ"/>
    <property type="match status" value="1"/>
</dbReference>
<evidence type="ECO:0000256" key="1">
    <source>
        <dbReference type="SAM" id="MobiDB-lite"/>
    </source>
</evidence>
<gene>
    <name evidence="3" type="ORF">C3747_29g210</name>
</gene>
<dbReference type="SMART" id="SM00028">
    <property type="entry name" value="TPR"/>
    <property type="match status" value="4"/>
</dbReference>
<feature type="domain" description="J" evidence="2">
    <location>
        <begin position="562"/>
        <end position="632"/>
    </location>
</feature>
<dbReference type="VEuPathDB" id="TriTrypDB:TcCL_NonESM03200"/>
<evidence type="ECO:0000313" key="4">
    <source>
        <dbReference type="Proteomes" id="UP000246078"/>
    </source>
</evidence>
<dbReference type="SUPFAM" id="SSF46565">
    <property type="entry name" value="Chaperone J-domain"/>
    <property type="match status" value="1"/>
</dbReference>
<dbReference type="PANTHER" id="PTHR44200:SF1">
    <property type="entry name" value="DNAJ HOMOLOG SUBFAMILY C MEMBER 7"/>
    <property type="match status" value="1"/>
</dbReference>
<dbReference type="VEuPathDB" id="TriTrypDB:C3747_29g210"/>
<dbReference type="EMBL" id="PRFC01000029">
    <property type="protein sequence ID" value="PWV15404.1"/>
    <property type="molecule type" value="Genomic_DNA"/>
</dbReference>
<protein>
    <submittedName>
        <fullName evidence="3">Putative TPR-repeat-containing chaperone protein DNAJ</fullName>
    </submittedName>
</protein>
<dbReference type="InterPro" id="IPR001623">
    <property type="entry name" value="DnaJ_domain"/>
</dbReference>
<dbReference type="PROSITE" id="PS50076">
    <property type="entry name" value="DNAJ_2"/>
    <property type="match status" value="1"/>
</dbReference>
<proteinExistence type="predicted"/>
<dbReference type="InterPro" id="IPR052758">
    <property type="entry name" value="SRC_co-chaperone"/>
</dbReference>
<dbReference type="SMART" id="SM00271">
    <property type="entry name" value="DnaJ"/>
    <property type="match status" value="1"/>
</dbReference>
<dbReference type="InterPro" id="IPR018253">
    <property type="entry name" value="DnaJ_domain_CS"/>
</dbReference>
<dbReference type="VEuPathDB" id="TriTrypDB:BCY84_20536"/>
<dbReference type="PROSITE" id="PS00636">
    <property type="entry name" value="DNAJ_1"/>
    <property type="match status" value="1"/>
</dbReference>
<dbReference type="InterPro" id="IPR011990">
    <property type="entry name" value="TPR-like_helical_dom_sf"/>
</dbReference>
<dbReference type="VEuPathDB" id="TriTrypDB:TcG_01354"/>
<dbReference type="VEuPathDB" id="TriTrypDB:TcBrA4_0125370"/>
<dbReference type="VEuPathDB" id="TriTrypDB:C4B63_7g371"/>
<dbReference type="Gene3D" id="1.10.287.110">
    <property type="entry name" value="DnaJ domain"/>
    <property type="match status" value="1"/>
</dbReference>
<dbReference type="AlphaFoldDB" id="A0A2V2X9K3"/>
<feature type="region of interest" description="Disordered" evidence="1">
    <location>
        <begin position="503"/>
        <end position="524"/>
    </location>
</feature>
<comment type="caution">
    <text evidence="3">The sequence shown here is derived from an EMBL/GenBank/DDBJ whole genome shotgun (WGS) entry which is preliminary data.</text>
</comment>
<dbReference type="CDD" id="cd06257">
    <property type="entry name" value="DnaJ"/>
    <property type="match status" value="1"/>
</dbReference>
<dbReference type="VEuPathDB" id="TriTrypDB:Tc_MARK_2488"/>
<feature type="region of interest" description="Disordered" evidence="1">
    <location>
        <begin position="29"/>
        <end position="53"/>
    </location>
</feature>
<organism evidence="3 4">
    <name type="scientific">Trypanosoma cruzi</name>
    <dbReference type="NCBI Taxonomy" id="5693"/>
    <lineage>
        <taxon>Eukaryota</taxon>
        <taxon>Discoba</taxon>
        <taxon>Euglenozoa</taxon>
        <taxon>Kinetoplastea</taxon>
        <taxon>Metakinetoplastina</taxon>
        <taxon>Trypanosomatida</taxon>
        <taxon>Trypanosomatidae</taxon>
        <taxon>Trypanosoma</taxon>
        <taxon>Schizotrypanum</taxon>
    </lineage>
</organism>
<dbReference type="Proteomes" id="UP000246078">
    <property type="component" value="Unassembled WGS sequence"/>
</dbReference>
<dbReference type="PRINTS" id="PR00625">
    <property type="entry name" value="JDOMAIN"/>
</dbReference>
<dbReference type="VEuPathDB" id="TriTrypDB:TCSYLVIO_003727"/>
<evidence type="ECO:0000313" key="3">
    <source>
        <dbReference type="EMBL" id="PWV15404.1"/>
    </source>
</evidence>
<dbReference type="VEuPathDB" id="TriTrypDB:ECC02_002617"/>
<dbReference type="InterPro" id="IPR019734">
    <property type="entry name" value="TPR_rpt"/>
</dbReference>
<dbReference type="PANTHER" id="PTHR44200">
    <property type="entry name" value="DNAJ HOMOLOG SUBFAMILY C MEMBER 7"/>
    <property type="match status" value="1"/>
</dbReference>
<accession>A0A2V2X9K3</accession>
<dbReference type="InterPro" id="IPR036869">
    <property type="entry name" value="J_dom_sf"/>
</dbReference>
<name>A0A2V2X9K3_TRYCR</name>
<reference evidence="3 4" key="1">
    <citation type="journal article" date="2018" name="Microb. Genom.">
        <title>Expanding an expanded genome: long-read sequencing of Trypanosoma cruzi.</title>
        <authorList>
            <person name="Berna L."/>
            <person name="Rodriguez M."/>
            <person name="Chiribao M.L."/>
            <person name="Parodi-Talice A."/>
            <person name="Pita S."/>
            <person name="Rijo G."/>
            <person name="Alvarez-Valin F."/>
            <person name="Robello C."/>
        </authorList>
    </citation>
    <scope>NUCLEOTIDE SEQUENCE [LARGE SCALE GENOMIC DNA]</scope>
    <source>
        <strain evidence="3 4">TCC</strain>
    </source>
</reference>
<evidence type="ECO:0000259" key="2">
    <source>
        <dbReference type="PROSITE" id="PS50076"/>
    </source>
</evidence>
<dbReference type="VEuPathDB" id="TriTrypDB:C4B63_7g370"/>
<dbReference type="SUPFAM" id="SSF48452">
    <property type="entry name" value="TPR-like"/>
    <property type="match status" value="2"/>
</dbReference>
<dbReference type="Gene3D" id="1.25.40.10">
    <property type="entry name" value="Tetratricopeptide repeat domain"/>
    <property type="match status" value="2"/>
</dbReference>
<dbReference type="VEuPathDB" id="TriTrypDB:TcCLB.508257.160"/>
<sequence length="640" mass="72466">MGQRDFHKGFAQTILGYHSCFFPTIEKEEGRSRQNGTHFPSKVPVPPHRKGTMGRTILKRHGETTWEYTYLPKTRKSANTGFFSGGLATMPTDWTLFLRQASDEEGACRRLLIANEAIERQRLVRGLECCLPEVNASFTRNEERGIRLLEAKDYGGAYVSFTRALQQKPHSKMACYNRAVCSWHLLFYDECTEDSRRGIEMDLDLVSLHCRSLLLRERYQEARQGYEYALGVLAPLMNDPRNIKWRAECEAIPTLKKFRNSFKEGKWEEVLRLRDAAKPLIDGTPLILLEARALLHVSPNMARLRLLSYVPTIPRPVSANTEMSLEEKLAWRLVEEHYLQAAVLLAQSNVYCGSSFLEIAAALVQTCLVISPSFGPALVLGHYLVSLEEILSRVRSLFAKERYAEAIPLIHDGLLLDKSNQRMCSTLYCMRAEAYASLGKNSNVINDCTAAIGMDSGCVKAFVLRAEAYRRMNQRAEAAADRLKAVNLDPSFRHILHGDEEQFLRKTEHPRSSHGNPGSQKRRSKWYDAFATKSEIPPKSGATTKDASSDAERASKLGAKTTLYDVLELPHGSSISEVRAQFKKLTLLYHPDRLVKEDEKKQQAALERFKLINHAHSVLTDTNEKCMYDFSLGLNVSSRV</sequence>
<dbReference type="VEuPathDB" id="TriTrypDB:TCDM_02481"/>